<dbReference type="EMBL" id="JAVRRG010000031">
    <property type="protein sequence ID" value="KAK5094870.1"/>
    <property type="molecule type" value="Genomic_DNA"/>
</dbReference>
<evidence type="ECO:0000256" key="1">
    <source>
        <dbReference type="SAM" id="Coils"/>
    </source>
</evidence>
<organism evidence="3 4">
    <name type="scientific">Lithohypha guttulata</name>
    <dbReference type="NCBI Taxonomy" id="1690604"/>
    <lineage>
        <taxon>Eukaryota</taxon>
        <taxon>Fungi</taxon>
        <taxon>Dikarya</taxon>
        <taxon>Ascomycota</taxon>
        <taxon>Pezizomycotina</taxon>
        <taxon>Eurotiomycetes</taxon>
        <taxon>Chaetothyriomycetidae</taxon>
        <taxon>Chaetothyriales</taxon>
        <taxon>Trichomeriaceae</taxon>
        <taxon>Lithohypha</taxon>
    </lineage>
</organism>
<feature type="coiled-coil region" evidence="1">
    <location>
        <begin position="182"/>
        <end position="209"/>
    </location>
</feature>
<feature type="region of interest" description="Disordered" evidence="2">
    <location>
        <begin position="1"/>
        <end position="54"/>
    </location>
</feature>
<keyword evidence="1" id="KW-0175">Coiled coil</keyword>
<dbReference type="Proteomes" id="UP001345013">
    <property type="component" value="Unassembled WGS sequence"/>
</dbReference>
<feature type="compositionally biased region" description="Basic and acidic residues" evidence="2">
    <location>
        <begin position="7"/>
        <end position="54"/>
    </location>
</feature>
<keyword evidence="4" id="KW-1185">Reference proteome</keyword>
<accession>A0ABR0KFI4</accession>
<gene>
    <name evidence="3" type="ORF">LTR24_003317</name>
</gene>
<comment type="caution">
    <text evidence="3">The sequence shown here is derived from an EMBL/GenBank/DDBJ whole genome shotgun (WGS) entry which is preliminary data.</text>
</comment>
<sequence length="210" mass="24415">MSDPEETERKWKAKRAQDRAEKRRRQHEDTPNDNLERQKLDAVEETLKSPEDELNQLRKEVEEKEADNARKWQEVNVLRELTLGRIAEATKLRNLMMSFECNDKLELRHIGQRAQAFQSLATSFTGQLLSDLGHPQSDEWQTPDPMQPMVQAIRDSCKEKVTLLLGDRSEANGREDGEDSDSDLVKKELDEIKARLTSLKKRVETHRHSD</sequence>
<protein>
    <submittedName>
        <fullName evidence="3">Uncharacterized protein</fullName>
    </submittedName>
</protein>
<evidence type="ECO:0000313" key="3">
    <source>
        <dbReference type="EMBL" id="KAK5094870.1"/>
    </source>
</evidence>
<proteinExistence type="predicted"/>
<evidence type="ECO:0000256" key="2">
    <source>
        <dbReference type="SAM" id="MobiDB-lite"/>
    </source>
</evidence>
<reference evidence="3 4" key="1">
    <citation type="submission" date="2023-08" db="EMBL/GenBank/DDBJ databases">
        <title>Black Yeasts Isolated from many extreme environments.</title>
        <authorList>
            <person name="Coleine C."/>
            <person name="Stajich J.E."/>
            <person name="Selbmann L."/>
        </authorList>
    </citation>
    <scope>NUCLEOTIDE SEQUENCE [LARGE SCALE GENOMIC DNA]</scope>
    <source>
        <strain evidence="3 4">CCFEE 5885</strain>
    </source>
</reference>
<name>A0ABR0KFI4_9EURO</name>
<evidence type="ECO:0000313" key="4">
    <source>
        <dbReference type="Proteomes" id="UP001345013"/>
    </source>
</evidence>